<sequence length="479" mass="54335">MNNTDIEALKKIMRDIHNKDSNEVSWAYFVILAQAHIVSSFRPDSTSDRLRRYWFKLYKSLLAELGYSEEPGADNWYIIENALTQVNATTTSSATVPLPVESPSTSESPSTLESPKTLINADSSTTSRSRSKSSLGTPITQIQHAAALCLYSKMEDSKKWKLKSGRFVEDVMLSLVKTLTYQHPAMHGILDLADANWCSWFLPDELLELKELVDVEIEYPPLPQDMGEFLRNIPNSSDLHRIYSHLEAQQVSLATQPSLAWLKISLQSAIYLFQGDYFPLSDQNERDIFGNVWTFIGRAFVPSLLKCRSEKASIASKESNNKKRKIAADDCMERQQNAVIPDMVVGFDSQEYAIVEAAKESNNTKQIVEGGKKCPEMMNLMYDRLVSMCPAEHRSIKVYGCLLSRMTCTPLELSNPHGYVKLFRRGTAINHPEEQLTFKPKMVILLAHIWRFKLAIESVLQVVIEGQYKHTDFCGNMKK</sequence>
<dbReference type="EMBL" id="AMYB01000007">
    <property type="protein sequence ID" value="OAD00407.1"/>
    <property type="molecule type" value="Genomic_DNA"/>
</dbReference>
<dbReference type="Proteomes" id="UP000077051">
    <property type="component" value="Unassembled WGS sequence"/>
</dbReference>
<dbReference type="AlphaFoldDB" id="A0A162YSW2"/>
<accession>A0A162YSW2</accession>
<evidence type="ECO:0000256" key="1">
    <source>
        <dbReference type="SAM" id="MobiDB-lite"/>
    </source>
</evidence>
<reference evidence="2 3" key="1">
    <citation type="submission" date="2015-06" db="EMBL/GenBank/DDBJ databases">
        <title>Expansion of signal transduction pathways in fungi by whole-genome duplication.</title>
        <authorList>
            <consortium name="DOE Joint Genome Institute"/>
            <person name="Corrochano L.M."/>
            <person name="Kuo A."/>
            <person name="Marcet-Houben M."/>
            <person name="Polaino S."/>
            <person name="Salamov A."/>
            <person name="Villalobos J.M."/>
            <person name="Alvarez M.I."/>
            <person name="Avalos J."/>
            <person name="Benito E.P."/>
            <person name="Benoit I."/>
            <person name="Burger G."/>
            <person name="Camino L.P."/>
            <person name="Canovas D."/>
            <person name="Cerda-Olmedo E."/>
            <person name="Cheng J.-F."/>
            <person name="Dominguez A."/>
            <person name="Elias M."/>
            <person name="Eslava A.P."/>
            <person name="Glaser F."/>
            <person name="Grimwood J."/>
            <person name="Gutierrez G."/>
            <person name="Heitman J."/>
            <person name="Henrissat B."/>
            <person name="Iturriaga E.A."/>
            <person name="Lang B.F."/>
            <person name="Lavin J.L."/>
            <person name="Lee S."/>
            <person name="Li W."/>
            <person name="Lindquist E."/>
            <person name="Lopez-Garcia S."/>
            <person name="Luque E.M."/>
            <person name="Marcos A.T."/>
            <person name="Martin J."/>
            <person name="Mccluskey K."/>
            <person name="Medina H.R."/>
            <person name="Miralles-Duran A."/>
            <person name="Miyazaki A."/>
            <person name="Munoz-Torres E."/>
            <person name="Oguiza J.A."/>
            <person name="Ohm R."/>
            <person name="Olmedo M."/>
            <person name="Orejas M."/>
            <person name="Ortiz-Castellanos L."/>
            <person name="Pisabarro A.G."/>
            <person name="Rodriguez-Romero J."/>
            <person name="Ruiz-Herrera J."/>
            <person name="Ruiz-Vazquez R."/>
            <person name="Sanz C."/>
            <person name="Schackwitz W."/>
            <person name="Schmutz J."/>
            <person name="Shahriari M."/>
            <person name="Shelest E."/>
            <person name="Silva-Franco F."/>
            <person name="Soanes D."/>
            <person name="Syed K."/>
            <person name="Tagua V.G."/>
            <person name="Talbot N.J."/>
            <person name="Thon M."/>
            <person name="De Vries R.P."/>
            <person name="Wiebenga A."/>
            <person name="Yadav J.S."/>
            <person name="Braun E.L."/>
            <person name="Baker S."/>
            <person name="Garre V."/>
            <person name="Horwitz B."/>
            <person name="Torres-Martinez S."/>
            <person name="Idnurm A."/>
            <person name="Herrera-Estrella A."/>
            <person name="Gabaldon T."/>
            <person name="Grigoriev I.V."/>
        </authorList>
    </citation>
    <scope>NUCLEOTIDE SEQUENCE [LARGE SCALE GENOMIC DNA]</scope>
    <source>
        <strain evidence="2 3">CBS 277.49</strain>
    </source>
</reference>
<evidence type="ECO:0000313" key="3">
    <source>
        <dbReference type="Proteomes" id="UP000077051"/>
    </source>
</evidence>
<dbReference type="VEuPathDB" id="FungiDB:MUCCIDRAFT_113884"/>
<name>A0A162YSW2_MUCCL</name>
<gene>
    <name evidence="2" type="ORF">MUCCIDRAFT_113884</name>
</gene>
<keyword evidence="3" id="KW-1185">Reference proteome</keyword>
<dbReference type="OrthoDB" id="2205645at2759"/>
<proteinExistence type="predicted"/>
<comment type="caution">
    <text evidence="2">The sequence shown here is derived from an EMBL/GenBank/DDBJ whole genome shotgun (WGS) entry which is preliminary data.</text>
</comment>
<feature type="compositionally biased region" description="Low complexity" evidence="1">
    <location>
        <begin position="123"/>
        <end position="134"/>
    </location>
</feature>
<feature type="compositionally biased region" description="Low complexity" evidence="1">
    <location>
        <begin position="95"/>
        <end position="115"/>
    </location>
</feature>
<feature type="region of interest" description="Disordered" evidence="1">
    <location>
        <begin position="94"/>
        <end position="138"/>
    </location>
</feature>
<protein>
    <submittedName>
        <fullName evidence="2">Uncharacterized protein</fullName>
    </submittedName>
</protein>
<evidence type="ECO:0000313" key="2">
    <source>
        <dbReference type="EMBL" id="OAD00407.1"/>
    </source>
</evidence>
<organism evidence="2 3">
    <name type="scientific">Mucor lusitanicus CBS 277.49</name>
    <dbReference type="NCBI Taxonomy" id="747725"/>
    <lineage>
        <taxon>Eukaryota</taxon>
        <taxon>Fungi</taxon>
        <taxon>Fungi incertae sedis</taxon>
        <taxon>Mucoromycota</taxon>
        <taxon>Mucoromycotina</taxon>
        <taxon>Mucoromycetes</taxon>
        <taxon>Mucorales</taxon>
        <taxon>Mucorineae</taxon>
        <taxon>Mucoraceae</taxon>
        <taxon>Mucor</taxon>
    </lineage>
</organism>